<dbReference type="GO" id="GO:0016874">
    <property type="term" value="F:ligase activity"/>
    <property type="evidence" value="ECO:0007669"/>
    <property type="project" value="UniProtKB-KW"/>
</dbReference>
<reference evidence="4 8" key="4">
    <citation type="submission" date="2020-12" db="EMBL/GenBank/DDBJ databases">
        <title>FDA dAtabase for Regulatory Grade micrObial Sequences (FDA-ARGOS): Supporting development and validation of Infectious Disease Dx tests.</title>
        <authorList>
            <person name="Nelson B."/>
            <person name="Plummer A."/>
            <person name="Tallon L."/>
            <person name="Sadzewicz L."/>
            <person name="Zhao X."/>
            <person name="Boylan J."/>
            <person name="Ott S."/>
            <person name="Bowen H."/>
            <person name="Vavikolanu K."/>
            <person name="Mehta A."/>
            <person name="Aluvathingal J."/>
            <person name="Nadendla S."/>
            <person name="Myers T."/>
            <person name="Yan Y."/>
            <person name="Sichtig H."/>
        </authorList>
    </citation>
    <scope>NUCLEOTIDE SEQUENCE [LARGE SCALE GENOMIC DNA]</scope>
    <source>
        <strain evidence="4 8">FDAARGOS_924</strain>
    </source>
</reference>
<dbReference type="Pfam" id="PF10764">
    <property type="entry name" value="Gin"/>
    <property type="match status" value="1"/>
</dbReference>
<name>A0A084ITB0_BACMY</name>
<dbReference type="KEGG" id="bmyo:BG05_479"/>
<dbReference type="EMBL" id="MKZQ01000032">
    <property type="protein sequence ID" value="PJN70397.1"/>
    <property type="molecule type" value="Genomic_DNA"/>
</dbReference>
<dbReference type="Proteomes" id="UP000006976">
    <property type="component" value="Unassembled WGS sequence"/>
</dbReference>
<evidence type="ECO:0000313" key="1">
    <source>
        <dbReference type="EMBL" id="EJR46014.1"/>
    </source>
</evidence>
<dbReference type="GeneID" id="66264920"/>
<evidence type="ECO:0000313" key="7">
    <source>
        <dbReference type="Proteomes" id="UP000236165"/>
    </source>
</evidence>
<organism evidence="2 6">
    <name type="scientific">Bacillus mycoides</name>
    <dbReference type="NCBI Taxonomy" id="1405"/>
    <lineage>
        <taxon>Bacteria</taxon>
        <taxon>Bacillati</taxon>
        <taxon>Bacillota</taxon>
        <taxon>Bacilli</taxon>
        <taxon>Bacillales</taxon>
        <taxon>Bacillaceae</taxon>
        <taxon>Bacillus</taxon>
        <taxon>Bacillus cereus group</taxon>
    </lineage>
</organism>
<dbReference type="Proteomes" id="UP000236165">
    <property type="component" value="Unassembled WGS sequence"/>
</dbReference>
<accession>A0A084ITB0</accession>
<dbReference type="Proteomes" id="UP000190696">
    <property type="component" value="Unassembled WGS sequence"/>
</dbReference>
<reference evidence="3 7" key="2">
    <citation type="submission" date="2016-10" db="EMBL/GenBank/DDBJ databases">
        <title>Genome Sequence of Bacillus weihenstephanensis GM6LP.</title>
        <authorList>
            <person name="Poehlein A."/>
            <person name="Wemheuer F."/>
            <person name="Hollensteiner J."/>
            <person name="Wemheuer B."/>
        </authorList>
    </citation>
    <scope>NUCLEOTIDE SEQUENCE [LARGE SCALE GENOMIC DNA]</scope>
    <source>
        <strain evidence="3 7">GM6LP</strain>
    </source>
</reference>
<dbReference type="EMBL" id="CP065877">
    <property type="protein sequence ID" value="QQA16089.1"/>
    <property type="molecule type" value="Genomic_DNA"/>
</dbReference>
<reference evidence="2 6" key="3">
    <citation type="submission" date="2017-01" db="EMBL/GenBank/DDBJ databases">
        <title>Bacillus cereus isolates.</title>
        <authorList>
            <person name="Beno S.M."/>
        </authorList>
    </citation>
    <scope>NUCLEOTIDE SEQUENCE [LARGE SCALE GENOMIC DNA]</scope>
    <source>
        <strain evidence="2 6">FSL W7-1108</strain>
    </source>
</reference>
<accession>J8FR90</accession>
<dbReference type="OMA" id="DAKYHFF"/>
<evidence type="ECO:0000313" key="4">
    <source>
        <dbReference type="EMBL" id="QQA16089.1"/>
    </source>
</evidence>
<dbReference type="RefSeq" id="WP_002130199.1">
    <property type="nucleotide sequence ID" value="NZ_CM000719.1"/>
</dbReference>
<dbReference type="EMBL" id="MUAI01000032">
    <property type="protein sequence ID" value="OOR03917.1"/>
    <property type="molecule type" value="Genomic_DNA"/>
</dbReference>
<evidence type="ECO:0000313" key="2">
    <source>
        <dbReference type="EMBL" id="OOR03917.1"/>
    </source>
</evidence>
<gene>
    <name evidence="3" type="ORF">BACWE_26950</name>
    <name evidence="2" type="ORF">BW900_24855</name>
    <name evidence="4" type="ORF">I6G81_27740</name>
    <name evidence="1" type="ORF">III_00050</name>
</gene>
<dbReference type="InterPro" id="IPR019700">
    <property type="entry name" value="Sigma-G_inhibitor_Gin"/>
</dbReference>
<dbReference type="EMBL" id="AHEV01000001">
    <property type="protein sequence ID" value="EJR46014.1"/>
    <property type="molecule type" value="Genomic_DNA"/>
</dbReference>
<accession>A0A0B5SIT6</accession>
<sequence>MKLPSEICIVCETKRGEGIYVYNNLICYECERNLVNTETTDPKYIHYLKQLRKLEVSYF</sequence>
<evidence type="ECO:0000313" key="8">
    <source>
        <dbReference type="Proteomes" id="UP000596196"/>
    </source>
</evidence>
<evidence type="ECO:0000313" key="6">
    <source>
        <dbReference type="Proteomes" id="UP000190696"/>
    </source>
</evidence>
<keyword evidence="8" id="KW-1185">Reference proteome</keyword>
<reference evidence="1 5" key="1">
    <citation type="submission" date="2012-04" db="EMBL/GenBank/DDBJ databases">
        <title>The Genome Sequence of Bacillus cereus VD078.</title>
        <authorList>
            <consortium name="The Broad Institute Genome Sequencing Platform"/>
            <consortium name="The Broad Institute Genome Sequencing Center for Infectious Disease"/>
            <person name="Feldgarden M."/>
            <person name="Van der Auwera G.A."/>
            <person name="Mahillon J."/>
            <person name="Duprez V."/>
            <person name="Timmery S."/>
            <person name="Mattelet C."/>
            <person name="Dierick K."/>
            <person name="Sun M."/>
            <person name="Yu Z."/>
            <person name="Zhu L."/>
            <person name="Hu X."/>
            <person name="Shank E.B."/>
            <person name="Swiecicka I."/>
            <person name="Hansen B.M."/>
            <person name="Andrup L."/>
            <person name="Young S.K."/>
            <person name="Zeng Q."/>
            <person name="Gargeya S."/>
            <person name="Fitzgerald M."/>
            <person name="Haas B."/>
            <person name="Abouelleil A."/>
            <person name="Alvarado L."/>
            <person name="Arachchi H.M."/>
            <person name="Berlin A."/>
            <person name="Chapman S.B."/>
            <person name="Goldberg J."/>
            <person name="Griggs A."/>
            <person name="Gujja S."/>
            <person name="Hansen M."/>
            <person name="Howarth C."/>
            <person name="Imamovic A."/>
            <person name="Larimer J."/>
            <person name="McCowen C."/>
            <person name="Montmayeur A."/>
            <person name="Murphy C."/>
            <person name="Neiman D."/>
            <person name="Pearson M."/>
            <person name="Priest M."/>
            <person name="Roberts A."/>
            <person name="Saif S."/>
            <person name="Shea T."/>
            <person name="Sisk P."/>
            <person name="Sykes S."/>
            <person name="Wortman J."/>
            <person name="Nusbaum C."/>
            <person name="Birren B."/>
        </authorList>
    </citation>
    <scope>NUCLEOTIDE SEQUENCE [LARGE SCALE GENOMIC DNA]</scope>
    <source>
        <strain evidence="1 5">VD078</strain>
    </source>
</reference>
<evidence type="ECO:0000313" key="3">
    <source>
        <dbReference type="EMBL" id="PJN70397.1"/>
    </source>
</evidence>
<keyword evidence="2" id="KW-0436">Ligase</keyword>
<proteinExistence type="predicted"/>
<dbReference type="Proteomes" id="UP000596196">
    <property type="component" value="Chromosome"/>
</dbReference>
<dbReference type="AlphaFoldDB" id="A0A084ITB0"/>
<protein>
    <submittedName>
        <fullName evidence="2">Carnitine--CoA ligase</fullName>
    </submittedName>
    <submittedName>
        <fullName evidence="4">Sigma factor G inhibitor Gin</fullName>
    </submittedName>
</protein>
<evidence type="ECO:0000313" key="5">
    <source>
        <dbReference type="Proteomes" id="UP000006976"/>
    </source>
</evidence>